<dbReference type="Gene3D" id="3.30.470.20">
    <property type="entry name" value="ATP-grasp fold, B domain"/>
    <property type="match status" value="1"/>
</dbReference>
<dbReference type="GO" id="GO:0050242">
    <property type="term" value="F:pyruvate, phosphate dikinase activity"/>
    <property type="evidence" value="ECO:0007669"/>
    <property type="project" value="InterPro"/>
</dbReference>
<evidence type="ECO:0000313" key="4">
    <source>
        <dbReference type="Proteomes" id="UP000076088"/>
    </source>
</evidence>
<dbReference type="InterPro" id="IPR036637">
    <property type="entry name" value="Phosphohistidine_dom_sf"/>
</dbReference>
<dbReference type="SUPFAM" id="SSF56059">
    <property type="entry name" value="Glutathione synthetase ATP-binding domain-like"/>
    <property type="match status" value="1"/>
</dbReference>
<feature type="domain" description="Pyruvate phosphate dikinase AMP/ATP-binding" evidence="2">
    <location>
        <begin position="56"/>
        <end position="262"/>
    </location>
</feature>
<dbReference type="EMBL" id="CP013344">
    <property type="protein sequence ID" value="AMU90587.1"/>
    <property type="molecule type" value="Genomic_DNA"/>
</dbReference>
<feature type="domain" description="PEP-utilising enzyme mobile" evidence="1">
    <location>
        <begin position="396"/>
        <end position="464"/>
    </location>
</feature>
<dbReference type="Proteomes" id="UP000076088">
    <property type="component" value="Chromosome"/>
</dbReference>
<dbReference type="Gene3D" id="1.10.189.10">
    <property type="entry name" value="Pyruvate Phosphate Dikinase, domain 2"/>
    <property type="match status" value="1"/>
</dbReference>
<proteinExistence type="predicted"/>
<sequence>MSGWTIKLDGSELPTKEAAGGKAWSIARMRGLGLPVPPAFVIGTKACLAFLDSGDFPAGLAEEIDAGLAWLESETGRSFGAGEKRLLLSVRSGAAISMPGMMDTVLNLGIDDAGEAALAAETGLPGFARDTHRRFLELYASIVLKAPVELAGDAPPGDWRAAVEAAGGPVPASVRDQLLATVRAVFESWNTRRARRYREHNNIPHDLGTAVTIQAMVFGNLDERSGTGVLFSRNPLTGEAEPYGEYLPRAQGEDVVSGKFTPLPLDAMATAEPEAHAALLAASDRLEREHGDVQDIEFTVQSGQLYLLQSRAAKRAPAAAVRFAVDMVAEGRIDPATALSRVSAEQVRTLLLPRLSDGATDGAAVLATGEGACPGAATGVLVADADEAERRAAAGEDVILVRKTTSPDDVHGMIAARAVVTEQGGSTSHAAVVSRALGRPCVVGVGDGAVAKAGTVVTVDGAGGLVYAGTLATEAPNEQADARLRQLIEWARAASPVAVVDFAAGPDGFDVDRALAAGDAEALAGAIGGASVVRGHALANDDIARIARGAGATTIVTEPVLPVLLTMIGDAA</sequence>
<reference evidence="4" key="1">
    <citation type="submission" date="2015-11" db="EMBL/GenBank/DDBJ databases">
        <title>Complete genome sequence of a polyethylene-glycol degrader Sphingopyxis macrogoltabida 203N (NBRC 111659).</title>
        <authorList>
            <person name="Yoshiyuki O."/>
            <person name="Shouta N."/>
            <person name="Nagata Y."/>
            <person name="Numata M."/>
            <person name="Tsuchikane K."/>
            <person name="Hosoyama A."/>
            <person name="Yamazoe A."/>
            <person name="Tsuda M."/>
            <person name="Fujita N."/>
            <person name="Kawai F."/>
        </authorList>
    </citation>
    <scope>NUCLEOTIDE SEQUENCE [LARGE SCALE GENOMIC DNA]</scope>
    <source>
        <strain evidence="4">203N</strain>
    </source>
</reference>
<dbReference type="InterPro" id="IPR002192">
    <property type="entry name" value="PPDK_AMP/ATP-bd"/>
</dbReference>
<dbReference type="Gene3D" id="3.30.1490.20">
    <property type="entry name" value="ATP-grasp fold, A domain"/>
    <property type="match status" value="2"/>
</dbReference>
<keyword evidence="4" id="KW-1185">Reference proteome</keyword>
<accession>A0AAC9AVS5</accession>
<dbReference type="InterPro" id="IPR010121">
    <property type="entry name" value="Pyruvate_phosphate_dikinase"/>
</dbReference>
<dbReference type="PANTHER" id="PTHR22931">
    <property type="entry name" value="PHOSPHOENOLPYRUVATE DIKINASE-RELATED"/>
    <property type="match status" value="1"/>
</dbReference>
<name>A0AAC9AVS5_SPHMC</name>
<reference evidence="3 4" key="2">
    <citation type="journal article" date="2016" name="Genome Announc.">
        <title>Complete Genome Sequence of Sphingopyxis macrogoltabida Strain 203N (NBRC 111659), a Polyethylene Glycol Degrader.</title>
        <authorList>
            <person name="Ohtsubo Y."/>
            <person name="Nonoyama S."/>
            <person name="Nagata Y."/>
            <person name="Numata M."/>
            <person name="Tsuchikane K."/>
            <person name="Hosoyama A."/>
            <person name="Yamazoe A."/>
            <person name="Tsuda M."/>
            <person name="Fujita N."/>
            <person name="Kawai F."/>
        </authorList>
    </citation>
    <scope>NUCLEOTIDE SEQUENCE [LARGE SCALE GENOMIC DNA]</scope>
    <source>
        <strain evidence="3 4">203N</strain>
    </source>
</reference>
<dbReference type="RefSeq" id="WP_054729693.1">
    <property type="nucleotide sequence ID" value="NZ_CP009429.1"/>
</dbReference>
<evidence type="ECO:0000313" key="3">
    <source>
        <dbReference type="EMBL" id="AMU90587.1"/>
    </source>
</evidence>
<dbReference type="PANTHER" id="PTHR22931:SF9">
    <property type="entry name" value="PYRUVATE, PHOSPHATE DIKINASE 1, CHLOROPLASTIC"/>
    <property type="match status" value="1"/>
</dbReference>
<evidence type="ECO:0000259" key="1">
    <source>
        <dbReference type="Pfam" id="PF00391"/>
    </source>
</evidence>
<dbReference type="SUPFAM" id="SSF52009">
    <property type="entry name" value="Phosphohistidine domain"/>
    <property type="match status" value="1"/>
</dbReference>
<dbReference type="InterPro" id="IPR008279">
    <property type="entry name" value="PEP-util_enz_mobile_dom"/>
</dbReference>
<keyword evidence="3" id="KW-0670">Pyruvate</keyword>
<organism evidence="3 4">
    <name type="scientific">Sphingopyxis macrogoltabida</name>
    <name type="common">Sphingomonas macrogoltabidus</name>
    <dbReference type="NCBI Taxonomy" id="33050"/>
    <lineage>
        <taxon>Bacteria</taxon>
        <taxon>Pseudomonadati</taxon>
        <taxon>Pseudomonadota</taxon>
        <taxon>Alphaproteobacteria</taxon>
        <taxon>Sphingomonadales</taxon>
        <taxon>Sphingomonadaceae</taxon>
        <taxon>Sphingopyxis</taxon>
    </lineage>
</organism>
<dbReference type="Gene3D" id="3.50.30.10">
    <property type="entry name" value="Phosphohistidine domain"/>
    <property type="match status" value="1"/>
</dbReference>
<dbReference type="GO" id="GO:0016301">
    <property type="term" value="F:kinase activity"/>
    <property type="evidence" value="ECO:0007669"/>
    <property type="project" value="InterPro"/>
</dbReference>
<dbReference type="PROSITE" id="PS00370">
    <property type="entry name" value="PEP_ENZYMES_PHOS_SITE"/>
    <property type="match status" value="1"/>
</dbReference>
<dbReference type="InterPro" id="IPR018274">
    <property type="entry name" value="PEP_util_AS"/>
</dbReference>
<dbReference type="InterPro" id="IPR013815">
    <property type="entry name" value="ATP_grasp_subdomain_1"/>
</dbReference>
<dbReference type="GO" id="GO:0005524">
    <property type="term" value="F:ATP binding"/>
    <property type="evidence" value="ECO:0007669"/>
    <property type="project" value="InterPro"/>
</dbReference>
<gene>
    <name evidence="3" type="ORF">ATM17_16305</name>
</gene>
<protein>
    <submittedName>
        <fullName evidence="3">Pyruvate phosphate dikinase</fullName>
    </submittedName>
</protein>
<evidence type="ECO:0000259" key="2">
    <source>
        <dbReference type="Pfam" id="PF01326"/>
    </source>
</evidence>
<dbReference type="NCBIfam" id="NF004531">
    <property type="entry name" value="PRK05878.1"/>
    <property type="match status" value="1"/>
</dbReference>
<dbReference type="AlphaFoldDB" id="A0AAC9AVS5"/>
<dbReference type="Pfam" id="PF00391">
    <property type="entry name" value="PEP-utilizers"/>
    <property type="match status" value="1"/>
</dbReference>
<dbReference type="KEGG" id="smaz:LH19_15725"/>
<dbReference type="Pfam" id="PF01326">
    <property type="entry name" value="PPDK_N"/>
    <property type="match status" value="1"/>
</dbReference>